<keyword evidence="3 9" id="KW-0547">Nucleotide-binding</keyword>
<dbReference type="InterPro" id="IPR042101">
    <property type="entry name" value="SRP54_N_sf"/>
</dbReference>
<accession>A0AAW7KIR2</accession>
<dbReference type="GO" id="GO:0005737">
    <property type="term" value="C:cytoplasm"/>
    <property type="evidence" value="ECO:0007669"/>
    <property type="project" value="UniProtKB-SubCell"/>
</dbReference>
<feature type="compositionally biased region" description="Acidic residues" evidence="10">
    <location>
        <begin position="78"/>
        <end position="106"/>
    </location>
</feature>
<dbReference type="Gene3D" id="3.40.50.300">
    <property type="entry name" value="P-loop containing nucleotide triphosphate hydrolases"/>
    <property type="match status" value="1"/>
</dbReference>
<evidence type="ECO:0000256" key="8">
    <source>
        <dbReference type="ARBA" id="ARBA00048027"/>
    </source>
</evidence>
<evidence type="ECO:0000259" key="11">
    <source>
        <dbReference type="PROSITE" id="PS00300"/>
    </source>
</evidence>
<dbReference type="HAMAP" id="MF_00920">
    <property type="entry name" value="FtsY"/>
    <property type="match status" value="1"/>
</dbReference>
<comment type="catalytic activity">
    <reaction evidence="8 9">
        <text>GTP + H2O = GDP + phosphate + H(+)</text>
        <dbReference type="Rhea" id="RHEA:19669"/>
        <dbReference type="ChEBI" id="CHEBI:15377"/>
        <dbReference type="ChEBI" id="CHEBI:15378"/>
        <dbReference type="ChEBI" id="CHEBI:37565"/>
        <dbReference type="ChEBI" id="CHEBI:43474"/>
        <dbReference type="ChEBI" id="CHEBI:58189"/>
        <dbReference type="EC" id="3.6.5.4"/>
    </reaction>
</comment>
<reference evidence="12" key="2">
    <citation type="submission" date="2023-03" db="EMBL/GenBank/DDBJ databases">
        <authorList>
            <person name="Zajac M."/>
            <person name="Kwit R."/>
            <person name="Wasyl D."/>
        </authorList>
    </citation>
    <scope>NUCLEOTIDE SEQUENCE</scope>
    <source>
        <strain evidence="12">691B_2</strain>
    </source>
</reference>
<dbReference type="InterPro" id="IPR013822">
    <property type="entry name" value="Signal_recog_particl_SRP54_hlx"/>
</dbReference>
<feature type="binding site" evidence="9">
    <location>
        <begin position="242"/>
        <end position="249"/>
    </location>
    <ligand>
        <name>GTP</name>
        <dbReference type="ChEBI" id="CHEBI:37565"/>
    </ligand>
</feature>
<comment type="caution">
    <text evidence="12">The sequence shown here is derived from an EMBL/GenBank/DDBJ whole genome shotgun (WGS) entry which is preliminary data.</text>
</comment>
<feature type="compositionally biased region" description="Basic and acidic residues" evidence="10">
    <location>
        <begin position="13"/>
        <end position="23"/>
    </location>
</feature>
<comment type="function">
    <text evidence="9">Involved in targeting and insertion of nascent membrane proteins into the cytoplasmic membrane. Acts as a receptor for the complex formed by the signal recognition particle (SRP) and the ribosome-nascent chain (RNC).</text>
</comment>
<dbReference type="EMBL" id="JAREWH010000014">
    <property type="protein sequence ID" value="MDN3193221.1"/>
    <property type="molecule type" value="Genomic_DNA"/>
</dbReference>
<dbReference type="InterPro" id="IPR027417">
    <property type="entry name" value="P-loop_NTPase"/>
</dbReference>
<feature type="binding site" evidence="9">
    <location>
        <begin position="388"/>
        <end position="391"/>
    </location>
    <ligand>
        <name>GTP</name>
        <dbReference type="ChEBI" id="CHEBI:37565"/>
    </ligand>
</feature>
<dbReference type="Proteomes" id="UP001173174">
    <property type="component" value="Unassembled WGS sequence"/>
</dbReference>
<dbReference type="NCBIfam" id="TIGR00064">
    <property type="entry name" value="ftsY"/>
    <property type="match status" value="1"/>
</dbReference>
<evidence type="ECO:0000256" key="4">
    <source>
        <dbReference type="ARBA" id="ARBA00022801"/>
    </source>
</evidence>
<dbReference type="InterPro" id="IPR036225">
    <property type="entry name" value="SRP/SRP_N"/>
</dbReference>
<dbReference type="InterPro" id="IPR000897">
    <property type="entry name" value="SRP54_GTPase_dom"/>
</dbReference>
<dbReference type="SUPFAM" id="SSF47364">
    <property type="entry name" value="Domain of the SRP/SRP receptor G-proteins"/>
    <property type="match status" value="1"/>
</dbReference>
<keyword evidence="7 9" id="KW-0675">Receptor</keyword>
<comment type="similarity">
    <text evidence="9">Belongs to the GTP-binding SRP family. FtsY subfamily.</text>
</comment>
<evidence type="ECO:0000313" key="13">
    <source>
        <dbReference type="Proteomes" id="UP001173174"/>
    </source>
</evidence>
<keyword evidence="1 9" id="KW-1003">Cell membrane</keyword>
<dbReference type="SMART" id="SM00963">
    <property type="entry name" value="SRP54_N"/>
    <property type="match status" value="1"/>
</dbReference>
<reference evidence="12" key="1">
    <citation type="journal article" date="2023" name="Pathogens">
        <title>Prevalence of Enterococcus spp. and the Whole-Genome Characteristics of Enterococcus faecium and Enterococcus faecalis Strains Isolated from Free-Living Birds in Poland.</title>
        <authorList>
            <person name="Kwit R."/>
            <person name="Zajac M."/>
            <person name="Smialowska-Weglinska A."/>
            <person name="Skarzynska M."/>
            <person name="Bomba A."/>
            <person name="Lalak A."/>
            <person name="Skrzypiec E."/>
            <person name="Wojdat D."/>
            <person name="Koza W."/>
            <person name="Mikos-Wojewoda E."/>
            <person name="Pasim P."/>
            <person name="Skora M."/>
            <person name="Polak M."/>
            <person name="Wiacek J."/>
            <person name="Wasyl D."/>
        </authorList>
    </citation>
    <scope>NUCLEOTIDE SEQUENCE</scope>
    <source>
        <strain evidence="12">691B_2</strain>
    </source>
</reference>
<name>A0AAW7KIR2_ENTFL</name>
<evidence type="ECO:0000256" key="10">
    <source>
        <dbReference type="SAM" id="MobiDB-lite"/>
    </source>
</evidence>
<evidence type="ECO:0000256" key="6">
    <source>
        <dbReference type="ARBA" id="ARBA00023136"/>
    </source>
</evidence>
<dbReference type="GO" id="GO:0006614">
    <property type="term" value="P:SRP-dependent cotranslational protein targeting to membrane"/>
    <property type="evidence" value="ECO:0007669"/>
    <property type="project" value="InterPro"/>
</dbReference>
<dbReference type="GO" id="GO:0005886">
    <property type="term" value="C:plasma membrane"/>
    <property type="evidence" value="ECO:0007669"/>
    <property type="project" value="UniProtKB-SubCell"/>
</dbReference>
<evidence type="ECO:0000256" key="5">
    <source>
        <dbReference type="ARBA" id="ARBA00023134"/>
    </source>
</evidence>
<dbReference type="SMART" id="SM00962">
    <property type="entry name" value="SRP54"/>
    <property type="match status" value="1"/>
</dbReference>
<dbReference type="FunFam" id="1.20.120.140:FF:000002">
    <property type="entry name" value="Signal recognition particle receptor FtsY"/>
    <property type="match status" value="1"/>
</dbReference>
<evidence type="ECO:0000256" key="9">
    <source>
        <dbReference type="HAMAP-Rule" id="MF_00920"/>
    </source>
</evidence>
<feature type="binding site" evidence="9">
    <location>
        <begin position="324"/>
        <end position="328"/>
    </location>
    <ligand>
        <name>GTP</name>
        <dbReference type="ChEBI" id="CHEBI:37565"/>
    </ligand>
</feature>
<dbReference type="GO" id="GO:0005047">
    <property type="term" value="F:signal recognition particle binding"/>
    <property type="evidence" value="ECO:0007669"/>
    <property type="project" value="TreeGrafter"/>
</dbReference>
<keyword evidence="6 9" id="KW-0472">Membrane</keyword>
<keyword evidence="4 9" id="KW-0378">Hydrolase</keyword>
<dbReference type="CDD" id="cd17874">
    <property type="entry name" value="FtsY"/>
    <property type="match status" value="1"/>
</dbReference>
<dbReference type="InterPro" id="IPR003593">
    <property type="entry name" value="AAA+_ATPase"/>
</dbReference>
<evidence type="ECO:0000256" key="2">
    <source>
        <dbReference type="ARBA" id="ARBA00022490"/>
    </source>
</evidence>
<dbReference type="PANTHER" id="PTHR43134">
    <property type="entry name" value="SIGNAL RECOGNITION PARTICLE RECEPTOR SUBUNIT ALPHA"/>
    <property type="match status" value="1"/>
</dbReference>
<comment type="subcellular location">
    <subcellularLocation>
        <location evidence="9">Cell membrane</location>
        <topology evidence="9">Peripheral membrane protein</topology>
        <orientation evidence="9">Cytoplasmic side</orientation>
    </subcellularLocation>
    <subcellularLocation>
        <location evidence="9">Cytoplasm</location>
    </subcellularLocation>
</comment>
<keyword evidence="2 9" id="KW-0963">Cytoplasm</keyword>
<dbReference type="FunFam" id="3.40.50.300:FF:000053">
    <property type="entry name" value="Signal recognition particle receptor FtsY"/>
    <property type="match status" value="1"/>
</dbReference>
<protein>
    <recommendedName>
        <fullName evidence="9">Signal recognition particle receptor FtsY</fullName>
        <shortName evidence="9">SRP receptor</shortName>
        <ecNumber evidence="9">3.6.5.4</ecNumber>
    </recommendedName>
</protein>
<evidence type="ECO:0000256" key="3">
    <source>
        <dbReference type="ARBA" id="ARBA00022741"/>
    </source>
</evidence>
<proteinExistence type="inferred from homology"/>
<dbReference type="PROSITE" id="PS00300">
    <property type="entry name" value="SRP54"/>
    <property type="match status" value="1"/>
</dbReference>
<dbReference type="InterPro" id="IPR004390">
    <property type="entry name" value="SR_rcpt_FtsY"/>
</dbReference>
<dbReference type="SUPFAM" id="SSF52540">
    <property type="entry name" value="P-loop containing nucleoside triphosphate hydrolases"/>
    <property type="match status" value="1"/>
</dbReference>
<evidence type="ECO:0000256" key="7">
    <source>
        <dbReference type="ARBA" id="ARBA00023170"/>
    </source>
</evidence>
<dbReference type="SMART" id="SM00382">
    <property type="entry name" value="AAA"/>
    <property type="match status" value="1"/>
</dbReference>
<dbReference type="RefSeq" id="WP_016633571.1">
    <property type="nucleotide sequence ID" value="NZ_CAACXT010000001.1"/>
</dbReference>
<gene>
    <name evidence="9 12" type="primary">ftsY</name>
    <name evidence="12" type="ORF">P0E79_12065</name>
</gene>
<evidence type="ECO:0000256" key="1">
    <source>
        <dbReference type="ARBA" id="ARBA00022475"/>
    </source>
</evidence>
<feature type="compositionally biased region" description="Acidic residues" evidence="10">
    <location>
        <begin position="24"/>
        <end position="33"/>
    </location>
</feature>
<evidence type="ECO:0000313" key="12">
    <source>
        <dbReference type="EMBL" id="MDN3193221.1"/>
    </source>
</evidence>
<comment type="subunit">
    <text evidence="9">Part of the signal recognition particle protein translocation system, which is composed of SRP and FtsY.</text>
</comment>
<feature type="region of interest" description="Disordered" evidence="10">
    <location>
        <begin position="13"/>
        <end position="133"/>
    </location>
</feature>
<dbReference type="EC" id="3.6.5.4" evidence="9"/>
<feature type="domain" description="SRP54-type proteins GTP-binding" evidence="11">
    <location>
        <begin position="409"/>
        <end position="422"/>
    </location>
</feature>
<dbReference type="Pfam" id="PF02881">
    <property type="entry name" value="SRP54_N"/>
    <property type="match status" value="1"/>
</dbReference>
<dbReference type="Gene3D" id="1.20.120.140">
    <property type="entry name" value="Signal recognition particle SRP54, nucleotide-binding domain"/>
    <property type="match status" value="1"/>
</dbReference>
<keyword evidence="5 9" id="KW-0342">GTP-binding</keyword>
<dbReference type="GO" id="GO:0003924">
    <property type="term" value="F:GTPase activity"/>
    <property type="evidence" value="ECO:0007669"/>
    <property type="project" value="UniProtKB-UniRule"/>
</dbReference>
<dbReference type="GO" id="GO:0005525">
    <property type="term" value="F:GTP binding"/>
    <property type="evidence" value="ECO:0007669"/>
    <property type="project" value="UniProtKB-UniRule"/>
</dbReference>
<dbReference type="PANTHER" id="PTHR43134:SF1">
    <property type="entry name" value="SIGNAL RECOGNITION PARTICLE RECEPTOR SUBUNIT ALPHA"/>
    <property type="match status" value="1"/>
</dbReference>
<dbReference type="Pfam" id="PF00448">
    <property type="entry name" value="SRP54"/>
    <property type="match status" value="1"/>
</dbReference>
<organism evidence="12 13">
    <name type="scientific">Enterococcus faecalis</name>
    <name type="common">Streptococcus faecalis</name>
    <dbReference type="NCBI Taxonomy" id="1351"/>
    <lineage>
        <taxon>Bacteria</taxon>
        <taxon>Bacillati</taxon>
        <taxon>Bacillota</taxon>
        <taxon>Bacilli</taxon>
        <taxon>Lactobacillales</taxon>
        <taxon>Enterococcaceae</taxon>
        <taxon>Enterococcus</taxon>
    </lineage>
</organism>
<dbReference type="AlphaFoldDB" id="A0AAW7KIR2"/>
<sequence>MGFFDKIKKAFSAEKKEEEKQEIVEETVDETPSDESAPAESKETAAEEAQTTPETAAEEVAETADLTDNAEMEKLADVEEALEEEPEEILTEETQEVVVEVPEEESSVVTPLAEPTDTQVSEEIEESKEEQVQEKYEKGLEKTRKTFGQRLNELFANFRSVDEDFFEELEETLIGADVGFDTSLKITEALRQEVKLRNVKKPAQVQNTIIEKMVDLYEEAGINENNAINLQPNGLTVILFVGVNGVGKTTSIGKLAHQYKLEGKKVLMAAADTFRAGAIDQLVVWGERAGVEVVRGNAGGDPAAVVFDAVERAKAEQADVLLVDTAGRLQNKVNLMKELEKIKRVIQREIPDAPHEVLLVVDATTGQNAMTQAKQFKETTDVTGLVLTKLDGTAKGGIVIAIRNELHLPVKLVGLGEGINDLEPFNANDFAMGLFKGLLKDV</sequence>